<keyword evidence="5" id="KW-0547">Nucleotide-binding</keyword>
<evidence type="ECO:0000256" key="5">
    <source>
        <dbReference type="ARBA" id="ARBA00022741"/>
    </source>
</evidence>
<evidence type="ECO:0000256" key="4">
    <source>
        <dbReference type="ARBA" id="ARBA00022695"/>
    </source>
</evidence>
<evidence type="ECO:0000259" key="9">
    <source>
        <dbReference type="Pfam" id="PF00483"/>
    </source>
</evidence>
<dbReference type="PANTHER" id="PTHR43523">
    <property type="entry name" value="GLUCOSE-1-PHOSPHATE ADENYLYLTRANSFERASE-RELATED"/>
    <property type="match status" value="1"/>
</dbReference>
<dbReference type="SUPFAM" id="SSF51161">
    <property type="entry name" value="Trimeric LpxA-like enzymes"/>
    <property type="match status" value="1"/>
</dbReference>
<sequence length="393" mass="43991">MSLLRRNRKRLHVHRYHTSSLTITIVLERRGYVVNSAKRCVALILAGGEGTRLGALTAEQAKPAVSFGGSYRIIDFTLNNCSRSEIKRAGVLTQYKPKTLHDHLNARQPSGLSIDCLQANQSPYKGTADAVFKNLSYLEEQRPTHVLILSGDHIYHMNYQEMLHFHIQKGAEVTVASIQVPLEEAYRYGILSVDTNNAITSFIEKPAKPISNMASMGIYLFNWKTLKQCLSYDSTLAHSNHDFGKNIIPTLLSKHSKLFAFLFNQYWRDVGTIQSYWQAQMEWALSSQSLGHHSINVPAALETVTGKIELSHSVVSPTSTIAESSKIDQSVILPGVTIGRNVYLKKAIVAENTHIPDNFAFPPGEEIMLITQAMVDAYQDHSTYSTTQQLYHS</sequence>
<feature type="domain" description="Nucleotidyl transferase" evidence="9">
    <location>
        <begin position="42"/>
        <end position="282"/>
    </location>
</feature>
<feature type="domain" description="Glucose-1-phosphate adenylyltransferase/Bifunctional protein GlmU-like C-terminal hexapeptide" evidence="10">
    <location>
        <begin position="308"/>
        <end position="359"/>
    </location>
</feature>
<dbReference type="OrthoDB" id="9801810at2"/>
<dbReference type="AlphaFoldDB" id="A0A553ZWH5"/>
<reference evidence="11 12" key="1">
    <citation type="submission" date="2019-07" db="EMBL/GenBank/DDBJ databases">
        <authorList>
            <person name="Park Y.J."/>
            <person name="Jeong S.E."/>
            <person name="Jung H.S."/>
        </authorList>
    </citation>
    <scope>NUCLEOTIDE SEQUENCE [LARGE SCALE GENOMIC DNA]</scope>
    <source>
        <strain evidence="12">P16(2019)</strain>
    </source>
</reference>
<evidence type="ECO:0000256" key="1">
    <source>
        <dbReference type="ARBA" id="ARBA00010443"/>
    </source>
</evidence>
<dbReference type="CDD" id="cd02508">
    <property type="entry name" value="ADP_Glucose_PP"/>
    <property type="match status" value="1"/>
</dbReference>
<dbReference type="Gene3D" id="3.90.550.10">
    <property type="entry name" value="Spore Coat Polysaccharide Biosynthesis Protein SpsA, Chain A"/>
    <property type="match status" value="1"/>
</dbReference>
<dbReference type="GO" id="GO:0005978">
    <property type="term" value="P:glycogen biosynthetic process"/>
    <property type="evidence" value="ECO:0007669"/>
    <property type="project" value="UniProtKB-KW"/>
</dbReference>
<keyword evidence="8" id="KW-0119">Carbohydrate metabolism</keyword>
<dbReference type="GO" id="GO:0005524">
    <property type="term" value="F:ATP binding"/>
    <property type="evidence" value="ECO:0007669"/>
    <property type="project" value="UniProtKB-KW"/>
</dbReference>
<gene>
    <name evidence="11" type="primary">glgC</name>
    <name evidence="11" type="ORF">FN960_15180</name>
</gene>
<dbReference type="EC" id="2.7.7.27" evidence="11"/>
<dbReference type="InterPro" id="IPR011004">
    <property type="entry name" value="Trimer_LpxA-like_sf"/>
</dbReference>
<dbReference type="Pfam" id="PF24894">
    <property type="entry name" value="Hexapep_GlmU"/>
    <property type="match status" value="1"/>
</dbReference>
<dbReference type="PROSITE" id="PS00808">
    <property type="entry name" value="ADP_GLC_PYROPHOSPH_1"/>
    <property type="match status" value="1"/>
</dbReference>
<keyword evidence="3 11" id="KW-0808">Transferase</keyword>
<dbReference type="GO" id="GO:0008878">
    <property type="term" value="F:glucose-1-phosphate adenylyltransferase activity"/>
    <property type="evidence" value="ECO:0007669"/>
    <property type="project" value="UniProtKB-EC"/>
</dbReference>
<comment type="caution">
    <text evidence="11">The sequence shown here is derived from an EMBL/GenBank/DDBJ whole genome shotgun (WGS) entry which is preliminary data.</text>
</comment>
<accession>A0A553ZWH5</accession>
<evidence type="ECO:0000256" key="8">
    <source>
        <dbReference type="ARBA" id="ARBA00023277"/>
    </source>
</evidence>
<comment type="similarity">
    <text evidence="1">Belongs to the bacterial/plant glucose-1-phosphate adenylyltransferase family.</text>
</comment>
<dbReference type="EMBL" id="VLXZ01000009">
    <property type="protein sequence ID" value="TSB45821.1"/>
    <property type="molecule type" value="Genomic_DNA"/>
</dbReference>
<dbReference type="Proteomes" id="UP000318521">
    <property type="component" value="Unassembled WGS sequence"/>
</dbReference>
<evidence type="ECO:0000256" key="7">
    <source>
        <dbReference type="ARBA" id="ARBA00023056"/>
    </source>
</evidence>
<evidence type="ECO:0000256" key="2">
    <source>
        <dbReference type="ARBA" id="ARBA00022600"/>
    </source>
</evidence>
<dbReference type="InterPro" id="IPR011831">
    <property type="entry name" value="ADP-Glc_PPase"/>
</dbReference>
<dbReference type="Gene3D" id="2.160.10.10">
    <property type="entry name" value="Hexapeptide repeat proteins"/>
    <property type="match status" value="1"/>
</dbReference>
<dbReference type="Pfam" id="PF00483">
    <property type="entry name" value="NTP_transferase"/>
    <property type="match status" value="1"/>
</dbReference>
<evidence type="ECO:0000256" key="3">
    <source>
        <dbReference type="ARBA" id="ARBA00022679"/>
    </source>
</evidence>
<dbReference type="SUPFAM" id="SSF53448">
    <property type="entry name" value="Nucleotide-diphospho-sugar transferases"/>
    <property type="match status" value="1"/>
</dbReference>
<keyword evidence="4 11" id="KW-0548">Nucleotidyltransferase</keyword>
<dbReference type="PANTHER" id="PTHR43523:SF2">
    <property type="entry name" value="GLUCOSE-1-PHOSPHATE ADENYLYLTRANSFERASE"/>
    <property type="match status" value="1"/>
</dbReference>
<organism evidence="11 12">
    <name type="scientific">Alkalicoccobacillus porphyridii</name>
    <dbReference type="NCBI Taxonomy" id="2597270"/>
    <lineage>
        <taxon>Bacteria</taxon>
        <taxon>Bacillati</taxon>
        <taxon>Bacillota</taxon>
        <taxon>Bacilli</taxon>
        <taxon>Bacillales</taxon>
        <taxon>Bacillaceae</taxon>
        <taxon>Alkalicoccobacillus</taxon>
    </lineage>
</organism>
<evidence type="ECO:0000313" key="12">
    <source>
        <dbReference type="Proteomes" id="UP000318521"/>
    </source>
</evidence>
<evidence type="ECO:0000256" key="6">
    <source>
        <dbReference type="ARBA" id="ARBA00022840"/>
    </source>
</evidence>
<keyword evidence="12" id="KW-1185">Reference proteome</keyword>
<evidence type="ECO:0000313" key="11">
    <source>
        <dbReference type="EMBL" id="TSB45821.1"/>
    </source>
</evidence>
<protein>
    <submittedName>
        <fullName evidence="11">Glucose-1-phosphate adenylyltransferase</fullName>
        <ecNumber evidence="11">2.7.7.27</ecNumber>
    </submittedName>
</protein>
<keyword evidence="6" id="KW-0067">ATP-binding</keyword>
<proteinExistence type="inferred from homology"/>
<keyword evidence="7" id="KW-0320">Glycogen biosynthesis</keyword>
<dbReference type="InterPro" id="IPR005835">
    <property type="entry name" value="NTP_transferase_dom"/>
</dbReference>
<evidence type="ECO:0000259" key="10">
    <source>
        <dbReference type="Pfam" id="PF24894"/>
    </source>
</evidence>
<dbReference type="InterPro" id="IPR056818">
    <property type="entry name" value="GlmU/GlgC-like_hexapep"/>
</dbReference>
<dbReference type="InterPro" id="IPR029044">
    <property type="entry name" value="Nucleotide-diphossugar_trans"/>
</dbReference>
<dbReference type="InterPro" id="IPR005836">
    <property type="entry name" value="ADP_Glu_pyroP_CS"/>
</dbReference>
<name>A0A553ZWH5_9BACI</name>
<keyword evidence="2" id="KW-0321">Glycogen metabolism</keyword>